<dbReference type="AlphaFoldDB" id="A0A4R1QR24"/>
<comment type="caution">
    <text evidence="2">The sequence shown here is derived from an EMBL/GenBank/DDBJ whole genome shotgun (WGS) entry which is preliminary data.</text>
</comment>
<sequence>MRTLIKLELRRNKIQTYVTASLIITITMLCFLYLFAYAPMLEPNDKDMAIFSGYDNLIPLFEALNMAVFCVLSAVMYSKIIIEDYSGKRPVLLFSYPVSRKKIMLAKLSVVCVFTTLSMFLSNIIVFLIFGITEKFIHLVSGKFTLSIMLQVVETTLLMLLITAGAGIAAAGIGFIKKSVPTTIVSAVLIASLLCNVVANTTCSRMAMYIFAMVMLFIGMAFTIILIKSVDAMEVE</sequence>
<name>A0A4R1QR24_9FIRM</name>
<feature type="transmembrane region" description="Helical" evidence="1">
    <location>
        <begin position="103"/>
        <end position="132"/>
    </location>
</feature>
<feature type="transmembrane region" description="Helical" evidence="1">
    <location>
        <begin position="152"/>
        <end position="176"/>
    </location>
</feature>
<keyword evidence="3" id="KW-1185">Reference proteome</keyword>
<feature type="transmembrane region" description="Helical" evidence="1">
    <location>
        <begin position="183"/>
        <end position="200"/>
    </location>
</feature>
<dbReference type="Proteomes" id="UP000295718">
    <property type="component" value="Unassembled WGS sequence"/>
</dbReference>
<dbReference type="Pfam" id="PF12730">
    <property type="entry name" value="ABC2_membrane_4"/>
    <property type="match status" value="1"/>
</dbReference>
<feature type="transmembrane region" description="Helical" evidence="1">
    <location>
        <begin position="206"/>
        <end position="227"/>
    </location>
</feature>
<accession>A0A4R1QR24</accession>
<dbReference type="OrthoDB" id="9784784at2"/>
<keyword evidence="1" id="KW-1133">Transmembrane helix</keyword>
<dbReference type="EMBL" id="SLUO01000012">
    <property type="protein sequence ID" value="TCL56296.1"/>
    <property type="molecule type" value="Genomic_DNA"/>
</dbReference>
<protein>
    <submittedName>
        <fullName evidence="2">ABC-2 family transporter</fullName>
    </submittedName>
</protein>
<evidence type="ECO:0000313" key="3">
    <source>
        <dbReference type="Proteomes" id="UP000295718"/>
    </source>
</evidence>
<proteinExistence type="predicted"/>
<keyword evidence="1" id="KW-0472">Membrane</keyword>
<organism evidence="2 3">
    <name type="scientific">Kineothrix alysoides</name>
    <dbReference type="NCBI Taxonomy" id="1469948"/>
    <lineage>
        <taxon>Bacteria</taxon>
        <taxon>Bacillati</taxon>
        <taxon>Bacillota</taxon>
        <taxon>Clostridia</taxon>
        <taxon>Lachnospirales</taxon>
        <taxon>Lachnospiraceae</taxon>
        <taxon>Kineothrix</taxon>
    </lineage>
</organism>
<dbReference type="RefSeq" id="WP_031389233.1">
    <property type="nucleotide sequence ID" value="NZ_JPNB01000001.1"/>
</dbReference>
<feature type="transmembrane region" description="Helical" evidence="1">
    <location>
        <begin position="58"/>
        <end position="82"/>
    </location>
</feature>
<evidence type="ECO:0000256" key="1">
    <source>
        <dbReference type="SAM" id="Phobius"/>
    </source>
</evidence>
<gene>
    <name evidence="2" type="ORF">EDD76_112124</name>
</gene>
<reference evidence="2 3" key="1">
    <citation type="submission" date="2019-03" db="EMBL/GenBank/DDBJ databases">
        <title>Genomic Encyclopedia of Type Strains, Phase IV (KMG-IV): sequencing the most valuable type-strain genomes for metagenomic binning, comparative biology and taxonomic classification.</title>
        <authorList>
            <person name="Goeker M."/>
        </authorList>
    </citation>
    <scope>NUCLEOTIDE SEQUENCE [LARGE SCALE GENOMIC DNA]</scope>
    <source>
        <strain evidence="2 3">DSM 100556</strain>
    </source>
</reference>
<evidence type="ECO:0000313" key="2">
    <source>
        <dbReference type="EMBL" id="TCL56296.1"/>
    </source>
</evidence>
<dbReference type="STRING" id="1469948.GCA_000732725_00465"/>
<keyword evidence="1" id="KW-0812">Transmembrane</keyword>
<feature type="transmembrane region" description="Helical" evidence="1">
    <location>
        <begin position="16"/>
        <end position="38"/>
    </location>
</feature>